<evidence type="ECO:0000313" key="1">
    <source>
        <dbReference type="EMBL" id="MBC5995282.1"/>
    </source>
</evidence>
<evidence type="ECO:0000313" key="2">
    <source>
        <dbReference type="Proteomes" id="UP000609849"/>
    </source>
</evidence>
<protein>
    <recommendedName>
        <fullName evidence="3">IrrE N-terminal-like domain-containing protein</fullName>
    </recommendedName>
</protein>
<evidence type="ECO:0008006" key="3">
    <source>
        <dbReference type="Google" id="ProtNLM"/>
    </source>
</evidence>
<comment type="caution">
    <text evidence="1">The sequence shown here is derived from an EMBL/GenBank/DDBJ whole genome shotgun (WGS) entry which is preliminary data.</text>
</comment>
<organism evidence="1 2">
    <name type="scientific">Romboutsia faecis</name>
    <dbReference type="NCBI Taxonomy" id="2764597"/>
    <lineage>
        <taxon>Bacteria</taxon>
        <taxon>Bacillati</taxon>
        <taxon>Bacillota</taxon>
        <taxon>Clostridia</taxon>
        <taxon>Peptostreptococcales</taxon>
        <taxon>Peptostreptococcaceae</taxon>
        <taxon>Romboutsia</taxon>
    </lineage>
</organism>
<dbReference type="RefSeq" id="WP_153971508.1">
    <property type="nucleotide sequence ID" value="NZ_JACRWE010000001.1"/>
</dbReference>
<keyword evidence="2" id="KW-1185">Reference proteome</keyword>
<dbReference type="EMBL" id="JACRWE010000001">
    <property type="protein sequence ID" value="MBC5995282.1"/>
    <property type="molecule type" value="Genomic_DNA"/>
</dbReference>
<accession>A0ABR7JK49</accession>
<proteinExistence type="predicted"/>
<name>A0ABR7JK49_9FIRM</name>
<reference evidence="1 2" key="1">
    <citation type="submission" date="2020-08" db="EMBL/GenBank/DDBJ databases">
        <authorList>
            <person name="Liu C."/>
            <person name="Sun Q."/>
        </authorList>
    </citation>
    <scope>NUCLEOTIDE SEQUENCE [LARGE SCALE GENOMIC DNA]</scope>
    <source>
        <strain evidence="1 2">NSJ-18</strain>
    </source>
</reference>
<sequence>MILQQIRETVRILKKYYPGQNALEILKATKVVTNYLDNSHLESNALDMLPQGCYFKSNNIKFVLINPSLPEHEKNRVYTHELAHSIFHT</sequence>
<gene>
    <name evidence="1" type="ORF">H8923_00795</name>
</gene>
<dbReference type="Proteomes" id="UP000609849">
    <property type="component" value="Unassembled WGS sequence"/>
</dbReference>